<dbReference type="AlphaFoldDB" id="S3VDJ5"/>
<reference evidence="2" key="1">
    <citation type="submission" date="2013-04" db="EMBL/GenBank/DDBJ databases">
        <authorList>
            <person name="Harkins D.M."/>
            <person name="Durkin A.S."/>
            <person name="Selengut J.D."/>
            <person name="Sanka R."/>
            <person name="DePew J."/>
            <person name="Purushe J."/>
            <person name="Ahmed A."/>
            <person name="van der Linden H."/>
            <person name="Goris M.G.A."/>
            <person name="Hartskeerl R.A."/>
            <person name="Vinetz J.M."/>
            <person name="Sutton G.G."/>
            <person name="Nelson W.C."/>
            <person name="Fouts D.E."/>
        </authorList>
    </citation>
    <scope>NUCLEOTIDE SEQUENCE [LARGE SCALE GENOMIC DNA]</scope>
    <source>
        <strain evidence="2">BUT 6</strain>
    </source>
</reference>
<keyword evidence="1" id="KW-1133">Transmembrane helix</keyword>
<feature type="transmembrane region" description="Helical" evidence="1">
    <location>
        <begin position="97"/>
        <end position="115"/>
    </location>
</feature>
<evidence type="ECO:0000313" key="2">
    <source>
        <dbReference type="EMBL" id="EPG74535.1"/>
    </source>
</evidence>
<keyword evidence="1" id="KW-0812">Transmembrane</keyword>
<feature type="transmembrane region" description="Helical" evidence="1">
    <location>
        <begin position="59"/>
        <end position="77"/>
    </location>
</feature>
<evidence type="ECO:0000313" key="3">
    <source>
        <dbReference type="Proteomes" id="UP000014540"/>
    </source>
</evidence>
<dbReference type="OrthoDB" id="345258at2"/>
<proteinExistence type="predicted"/>
<evidence type="ECO:0000256" key="1">
    <source>
        <dbReference type="SAM" id="Phobius"/>
    </source>
</evidence>
<feature type="transmembrane region" description="Helical" evidence="1">
    <location>
        <begin position="217"/>
        <end position="235"/>
    </location>
</feature>
<gene>
    <name evidence="2" type="ORF">LEP1GSC058_3898</name>
</gene>
<feature type="transmembrane region" description="Helical" evidence="1">
    <location>
        <begin position="127"/>
        <end position="145"/>
    </location>
</feature>
<dbReference type="Proteomes" id="UP000014540">
    <property type="component" value="Unassembled WGS sequence"/>
</dbReference>
<dbReference type="RefSeq" id="WP_016550985.1">
    <property type="nucleotide sequence ID" value="NZ_AKWZ02000010.1"/>
</dbReference>
<comment type="caution">
    <text evidence="2">The sequence shown here is derived from an EMBL/GenBank/DDBJ whole genome shotgun (WGS) entry which is preliminary data.</text>
</comment>
<keyword evidence="1" id="KW-0472">Membrane</keyword>
<keyword evidence="3" id="KW-1185">Reference proteome</keyword>
<feature type="transmembrane region" description="Helical" evidence="1">
    <location>
        <begin position="276"/>
        <end position="300"/>
    </location>
</feature>
<name>S3VDJ5_9LEPT</name>
<dbReference type="STRING" id="1193011.LEP1GSC058_3898"/>
<feature type="transmembrane region" description="Helical" evidence="1">
    <location>
        <begin position="157"/>
        <end position="176"/>
    </location>
</feature>
<feature type="transmembrane region" description="Helical" evidence="1">
    <location>
        <begin position="343"/>
        <end position="376"/>
    </location>
</feature>
<protein>
    <submittedName>
        <fullName evidence="2">Membrane protein</fullName>
    </submittedName>
</protein>
<sequence length="383" mass="42350">MKLSVILSLVGTVLCVFLAPMQSYIWNGDDSPTVILSIRSNVETFLDFGKVLFPKSAEYYVFGKLFLPVYAGILYGLYRLYAIGKIPESSNRRYRNLMILFGIAALGDSLAYWFADSWGEILRTIGFRYIEAPAILLSLISFIFLGNSIRKNDRSLGISFMLLPIFMIGSTIFFRYLPHGAILPVSIFISGLLLSSSEAPSLIRLRTSLFHLSSNRSILLLALAALACAGGMQLLERMIPISDGNGPPIKMDFRPFSTVDDALAVFTAYGQTGRLLYFWIDMVDMIFPVPLFLAVGAITFRFCAGTGLTTSLSLIPLGFLIFDILENSIILLVIFEFPNIPPIVAAFGGIITAYKLGFLSASLLLFIISLLGLGYIRVRKIRS</sequence>
<organism evidence="2 3">
    <name type="scientific">Leptospira fainei serovar Hurstbridge str. BUT 6</name>
    <dbReference type="NCBI Taxonomy" id="1193011"/>
    <lineage>
        <taxon>Bacteria</taxon>
        <taxon>Pseudomonadati</taxon>
        <taxon>Spirochaetota</taxon>
        <taxon>Spirochaetia</taxon>
        <taxon>Leptospirales</taxon>
        <taxon>Leptospiraceae</taxon>
        <taxon>Leptospira</taxon>
    </lineage>
</organism>
<dbReference type="EMBL" id="AKWZ02000010">
    <property type="protein sequence ID" value="EPG74535.1"/>
    <property type="molecule type" value="Genomic_DNA"/>
</dbReference>
<accession>S3VDJ5</accession>